<evidence type="ECO:0000313" key="4">
    <source>
        <dbReference type="RefSeq" id="XP_030065524.1"/>
    </source>
</evidence>
<proteinExistence type="predicted"/>
<dbReference type="RefSeq" id="XP_030065524.1">
    <property type="nucleotide sequence ID" value="XM_030209664.1"/>
</dbReference>
<sequence>MEKLEAFLTLEGEAISDLSTPELEELLQLLSEKVHEDKATLCSLKNELLKLEKDVTQRAAERQFYVLLAAQLTDLDQTLREEHGTSEQLRELLEELERLQRGCLQDDKCQAGKEADELQELEATLAPLQQRKDVLRGEKEDLLKSLEAYRAELAEIQAQQSSADEELLGLQREQSERESDTSQKRAADILLDDCIRQLGVLKIFTEKK</sequence>
<gene>
    <name evidence="3 4" type="primary">LOC115474267</name>
</gene>
<evidence type="ECO:0000256" key="1">
    <source>
        <dbReference type="SAM" id="MobiDB-lite"/>
    </source>
</evidence>
<feature type="compositionally biased region" description="Basic and acidic residues" evidence="1">
    <location>
        <begin position="173"/>
        <end position="184"/>
    </location>
</feature>
<keyword evidence="2" id="KW-1185">Reference proteome</keyword>
<dbReference type="KEGG" id="muo:115474267"/>
<dbReference type="GeneID" id="115474267"/>
<dbReference type="Proteomes" id="UP000515156">
    <property type="component" value="Chromosome 7"/>
</dbReference>
<feature type="region of interest" description="Disordered" evidence="1">
    <location>
        <begin position="165"/>
        <end position="184"/>
    </location>
</feature>
<dbReference type="OrthoDB" id="9909105at2759"/>
<organism evidence="2 4">
    <name type="scientific">Microcaecilia unicolor</name>
    <dbReference type="NCBI Taxonomy" id="1415580"/>
    <lineage>
        <taxon>Eukaryota</taxon>
        <taxon>Metazoa</taxon>
        <taxon>Chordata</taxon>
        <taxon>Craniata</taxon>
        <taxon>Vertebrata</taxon>
        <taxon>Euteleostomi</taxon>
        <taxon>Amphibia</taxon>
        <taxon>Gymnophiona</taxon>
        <taxon>Siphonopidae</taxon>
        <taxon>Microcaecilia</taxon>
    </lineage>
</organism>
<dbReference type="RefSeq" id="XP_030065523.1">
    <property type="nucleotide sequence ID" value="XM_030209663.1"/>
</dbReference>
<name>A0A6P7YQW0_9AMPH</name>
<accession>A0A6P7YQW0</accession>
<dbReference type="AlphaFoldDB" id="A0A6P7YQW0"/>
<evidence type="ECO:0000313" key="3">
    <source>
        <dbReference type="RefSeq" id="XP_030065523.1"/>
    </source>
</evidence>
<evidence type="ECO:0000313" key="2">
    <source>
        <dbReference type="Proteomes" id="UP000515156"/>
    </source>
</evidence>
<protein>
    <submittedName>
        <fullName evidence="3 4">Uncharacterized protein LOC115474267</fullName>
    </submittedName>
</protein>
<reference evidence="3 4" key="1">
    <citation type="submission" date="2025-04" db="UniProtKB">
        <authorList>
            <consortium name="RefSeq"/>
        </authorList>
    </citation>
    <scope>IDENTIFICATION</scope>
</reference>